<dbReference type="Proteomes" id="UP001241603">
    <property type="component" value="Unassembled WGS sequence"/>
</dbReference>
<accession>A0ABU0H2U0</accession>
<proteinExistence type="predicted"/>
<dbReference type="PANTHER" id="PTHR32071">
    <property type="entry name" value="TRANSCRIPTIONAL REGULATORY PROTEIN"/>
    <property type="match status" value="1"/>
</dbReference>
<keyword evidence="2" id="KW-0067">ATP-binding</keyword>
<dbReference type="InterPro" id="IPR025944">
    <property type="entry name" value="Sigma_54_int_dom_CS"/>
</dbReference>
<dbReference type="Gene3D" id="3.40.50.2300">
    <property type="match status" value="1"/>
</dbReference>
<keyword evidence="12" id="KW-1185">Reference proteome</keyword>
<dbReference type="PROSITE" id="PS00675">
    <property type="entry name" value="SIGMA54_INTERACT_1"/>
    <property type="match status" value="1"/>
</dbReference>
<keyword evidence="7" id="KW-0804">Transcription</keyword>
<gene>
    <name evidence="11" type="ORF">QO014_000995</name>
</gene>
<evidence type="ECO:0000313" key="12">
    <source>
        <dbReference type="Proteomes" id="UP001241603"/>
    </source>
</evidence>
<dbReference type="EMBL" id="JAUSVO010000001">
    <property type="protein sequence ID" value="MDQ0436625.1"/>
    <property type="molecule type" value="Genomic_DNA"/>
</dbReference>
<keyword evidence="4" id="KW-0805">Transcription regulation</keyword>
<dbReference type="Gene3D" id="1.10.10.60">
    <property type="entry name" value="Homeodomain-like"/>
    <property type="match status" value="1"/>
</dbReference>
<dbReference type="SMART" id="SM00448">
    <property type="entry name" value="REC"/>
    <property type="match status" value="1"/>
</dbReference>
<dbReference type="PROSITE" id="PS00676">
    <property type="entry name" value="SIGMA54_INTERACT_2"/>
    <property type="match status" value="1"/>
</dbReference>
<evidence type="ECO:0000256" key="1">
    <source>
        <dbReference type="ARBA" id="ARBA00022741"/>
    </source>
</evidence>
<dbReference type="PROSITE" id="PS00688">
    <property type="entry name" value="SIGMA54_INTERACT_3"/>
    <property type="match status" value="1"/>
</dbReference>
<dbReference type="InterPro" id="IPR025943">
    <property type="entry name" value="Sigma_54_int_dom_ATP-bd_2"/>
</dbReference>
<evidence type="ECO:0000256" key="8">
    <source>
        <dbReference type="PROSITE-ProRule" id="PRU00169"/>
    </source>
</evidence>
<dbReference type="InterPro" id="IPR058031">
    <property type="entry name" value="AAA_lid_NorR"/>
</dbReference>
<keyword evidence="5" id="KW-0238">DNA-binding</keyword>
<feature type="domain" description="Sigma-54 factor interaction" evidence="9">
    <location>
        <begin position="141"/>
        <end position="370"/>
    </location>
</feature>
<dbReference type="Pfam" id="PF25601">
    <property type="entry name" value="AAA_lid_14"/>
    <property type="match status" value="1"/>
</dbReference>
<dbReference type="InterPro" id="IPR025662">
    <property type="entry name" value="Sigma_54_int_dom_ATP-bd_1"/>
</dbReference>
<dbReference type="Pfam" id="PF02954">
    <property type="entry name" value="HTH_8"/>
    <property type="match status" value="1"/>
</dbReference>
<comment type="caution">
    <text evidence="11">The sequence shown here is derived from an EMBL/GenBank/DDBJ whole genome shotgun (WGS) entry which is preliminary data.</text>
</comment>
<dbReference type="InterPro" id="IPR002078">
    <property type="entry name" value="Sigma_54_int"/>
</dbReference>
<evidence type="ECO:0000256" key="3">
    <source>
        <dbReference type="ARBA" id="ARBA00023012"/>
    </source>
</evidence>
<dbReference type="SUPFAM" id="SSF52172">
    <property type="entry name" value="CheY-like"/>
    <property type="match status" value="1"/>
</dbReference>
<dbReference type="PANTHER" id="PTHR32071:SF57">
    <property type="entry name" value="C4-DICARBOXYLATE TRANSPORT TRANSCRIPTIONAL REGULATORY PROTEIN DCTD"/>
    <property type="match status" value="1"/>
</dbReference>
<dbReference type="Gene3D" id="3.40.50.300">
    <property type="entry name" value="P-loop containing nucleotide triphosphate hydrolases"/>
    <property type="match status" value="1"/>
</dbReference>
<dbReference type="CDD" id="cd00009">
    <property type="entry name" value="AAA"/>
    <property type="match status" value="1"/>
</dbReference>
<feature type="domain" description="Response regulatory" evidence="10">
    <location>
        <begin position="2"/>
        <end position="116"/>
    </location>
</feature>
<keyword evidence="1" id="KW-0547">Nucleotide-binding</keyword>
<dbReference type="RefSeq" id="WP_266347519.1">
    <property type="nucleotide sequence ID" value="NZ_JAPKNG010000001.1"/>
</dbReference>
<reference evidence="11 12" key="1">
    <citation type="submission" date="2023-07" db="EMBL/GenBank/DDBJ databases">
        <title>Genomic Encyclopedia of Type Strains, Phase IV (KMG-IV): sequencing the most valuable type-strain genomes for metagenomic binning, comparative biology and taxonomic classification.</title>
        <authorList>
            <person name="Goeker M."/>
        </authorList>
    </citation>
    <scope>NUCLEOTIDE SEQUENCE [LARGE SCALE GENOMIC DNA]</scope>
    <source>
        <strain evidence="11 12">B6-8</strain>
    </source>
</reference>
<dbReference type="CDD" id="cd17549">
    <property type="entry name" value="REC_DctD-like"/>
    <property type="match status" value="1"/>
</dbReference>
<evidence type="ECO:0000256" key="4">
    <source>
        <dbReference type="ARBA" id="ARBA00023015"/>
    </source>
</evidence>
<evidence type="ECO:0000313" key="11">
    <source>
        <dbReference type="EMBL" id="MDQ0436625.1"/>
    </source>
</evidence>
<evidence type="ECO:0000259" key="9">
    <source>
        <dbReference type="PROSITE" id="PS50045"/>
    </source>
</evidence>
<dbReference type="InterPro" id="IPR003593">
    <property type="entry name" value="AAA+_ATPase"/>
</dbReference>
<organism evidence="11 12">
    <name type="scientific">Kaistia dalseonensis</name>
    <dbReference type="NCBI Taxonomy" id="410840"/>
    <lineage>
        <taxon>Bacteria</taxon>
        <taxon>Pseudomonadati</taxon>
        <taxon>Pseudomonadota</taxon>
        <taxon>Alphaproteobacteria</taxon>
        <taxon>Hyphomicrobiales</taxon>
        <taxon>Kaistiaceae</taxon>
        <taxon>Kaistia</taxon>
    </lineage>
</organism>
<evidence type="ECO:0000256" key="2">
    <source>
        <dbReference type="ARBA" id="ARBA00022840"/>
    </source>
</evidence>
<keyword evidence="3" id="KW-0902">Two-component regulatory system</keyword>
<keyword evidence="6" id="KW-0010">Activator</keyword>
<dbReference type="InterPro" id="IPR011006">
    <property type="entry name" value="CheY-like_superfamily"/>
</dbReference>
<dbReference type="Gene3D" id="1.10.8.60">
    <property type="match status" value="1"/>
</dbReference>
<keyword evidence="8" id="KW-0597">Phosphoprotein</keyword>
<dbReference type="Pfam" id="PF00158">
    <property type="entry name" value="Sigma54_activat"/>
    <property type="match status" value="1"/>
</dbReference>
<dbReference type="InterPro" id="IPR001789">
    <property type="entry name" value="Sig_transdc_resp-reg_receiver"/>
</dbReference>
<protein>
    <submittedName>
        <fullName evidence="11">Two-component system C4-dicarboxylate transport response regulator DctD</fullName>
    </submittedName>
</protein>
<dbReference type="InterPro" id="IPR027417">
    <property type="entry name" value="P-loop_NTPase"/>
</dbReference>
<dbReference type="SUPFAM" id="SSF52540">
    <property type="entry name" value="P-loop containing nucleoside triphosphate hydrolases"/>
    <property type="match status" value="1"/>
</dbReference>
<dbReference type="InterPro" id="IPR002197">
    <property type="entry name" value="HTH_Fis"/>
</dbReference>
<feature type="modified residue" description="4-aspartylphosphate" evidence="8">
    <location>
        <position position="51"/>
    </location>
</feature>
<dbReference type="Pfam" id="PF00072">
    <property type="entry name" value="Response_reg"/>
    <property type="match status" value="1"/>
</dbReference>
<dbReference type="SUPFAM" id="SSF46689">
    <property type="entry name" value="Homeodomain-like"/>
    <property type="match status" value="1"/>
</dbReference>
<evidence type="ECO:0000256" key="7">
    <source>
        <dbReference type="ARBA" id="ARBA00023163"/>
    </source>
</evidence>
<dbReference type="InterPro" id="IPR009057">
    <property type="entry name" value="Homeodomain-like_sf"/>
</dbReference>
<evidence type="ECO:0000259" key="10">
    <source>
        <dbReference type="PROSITE" id="PS50110"/>
    </source>
</evidence>
<dbReference type="PROSITE" id="PS50045">
    <property type="entry name" value="SIGMA54_INTERACT_4"/>
    <property type="match status" value="1"/>
</dbReference>
<sequence>MDVAFIDDNETLRAANVQALMLAGLTVVPYASAMAVLDAIDADFAGVVVSDVRMPRIDGLELFRRLKRIDPDLPVILITGHGDIAMAVDAMREGAYDFLAKPYAIDRLLGSVRHALEKRRLILENRALHRAAEASNDDMPLLGATPAMMRLRQTLRQIADADVDVLVEGETGSGKEVVANTLHRWSHRAARPFVAVNCGALPETMIESELFGYEAGAFTGAVKKRIGRIEHAHGGTLFLDEIEAMSPALQVKLLRVLEAREITPLGANDLRRVDIRVVAASKADLHQLVRKDRFREDLYYRLHVATVSIPPLRERRPDIPLLFGHFLARAAKRFRRDPAPIGETVWRRLDQHDWPGNVRELAHYAERVALGLTDEPTAPEPLPSPAIAGGTLPERVDAYEADQIRAALTANRGDVQATVKALGIPRKTFYDKLRRHGIHQSAFRAPR</sequence>
<dbReference type="PROSITE" id="PS50110">
    <property type="entry name" value="RESPONSE_REGULATORY"/>
    <property type="match status" value="1"/>
</dbReference>
<evidence type="ECO:0000256" key="5">
    <source>
        <dbReference type="ARBA" id="ARBA00023125"/>
    </source>
</evidence>
<evidence type="ECO:0000256" key="6">
    <source>
        <dbReference type="ARBA" id="ARBA00023159"/>
    </source>
</evidence>
<name>A0ABU0H2U0_9HYPH</name>
<dbReference type="SMART" id="SM00382">
    <property type="entry name" value="AAA"/>
    <property type="match status" value="1"/>
</dbReference>